<evidence type="ECO:0000259" key="3">
    <source>
        <dbReference type="PROSITE" id="PS50106"/>
    </source>
</evidence>
<dbReference type="Pfam" id="PF00595">
    <property type="entry name" value="PDZ"/>
    <property type="match status" value="1"/>
</dbReference>
<feature type="compositionally biased region" description="Basic and acidic residues" evidence="1">
    <location>
        <begin position="38"/>
        <end position="47"/>
    </location>
</feature>
<dbReference type="Pfam" id="PF00169">
    <property type="entry name" value="PH"/>
    <property type="match status" value="2"/>
</dbReference>
<dbReference type="AlphaFoldDB" id="D2HL85"/>
<feature type="compositionally biased region" description="Low complexity" evidence="1">
    <location>
        <begin position="568"/>
        <end position="587"/>
    </location>
</feature>
<dbReference type="SMART" id="SM00228">
    <property type="entry name" value="PDZ"/>
    <property type="match status" value="1"/>
</dbReference>
<dbReference type="InterPro" id="IPR001478">
    <property type="entry name" value="PDZ"/>
</dbReference>
<feature type="region of interest" description="Disordered" evidence="1">
    <location>
        <begin position="1"/>
        <end position="91"/>
    </location>
</feature>
<sequence length="1238" mass="138802">GEPQFANQGYQKNRKDLEKEVRGDAPKAVFHQTRALGKSKEKGDEHTSASMHGKQNSTFLPKDNKPLLSDSKVSREKESDDPPSSISHRQDKVLSEAMFNACEESLSGKITLQDFPNTVENLKPAKGKIITEVKCGAFSMQVEIKNRFFCKTEMQFPTKRRCPKCHQHYSSRHIQRWSTSRSCSSRCRDMLGEELKPEETSKSEKVAGTERPSLKVSIVEKGIKVKYMSKKQNILINITHPKRREKMVTYRNISSSHSTKECSRSSALSDIRHHEKWQLENRHQSSDGLCVSPPVVFAVQKEKNVGTAVDFLCSTPQRKKNEPDMLSSVSDDSEVQSAISQQDDFKISRNTLKKKPVSEAETLLENILPTSQDTLKSTDLSDTDLRKMPFEDPKDVDRERKIIFDMPENVISDFCIRQNTEGINYLSSAITDIFPVQDGKDSDLCSLSSPSMQLVGEKTASISCKGSRIPPADCCEKSNSLSLPFSQNILKSSTSFSPSHRATGRSEPKEILGDTFSFDRCAEFLKNYEEEHVGVTDRDFHKAALHSDSRTKAEQLGEMRSTEGPTLSPASSSSPSAGSPVNSSSHSTADWGAAKSQASHPETAAPSTTTELVMTLITDALEQRLIIQNDKEGMVYSNCPLGMKNPEDSPNSLGNGEKDKFQVTPVVKEACRRDSEDPSNENHDEVCFQMDFPNTAEFSCTACATDNLLMIEKTLTNGADQYGNQDEKGLGLTSFEQESAECQRIASTKPNSEGDKNDPKETYYHQIDVLLSPQKQQAFTDWNLETNSLRKLSQELAPRSTRASDGSQEEAIDQWARRRQQFKDGKRCSSAGGSSFASNITEGSITSEDGCSVDLGFRADLEEKGFYTENFHSAAWVFRGDDGNPEDSPRCLSKKPRPVAVRERTVKLFKGTDDYPWGFRIQFSKPIVVTEVDANSAAEEAGLQIGDVVLAVNGTEVTSVEHAEAVHLARRGPDILTLVVGSDISRCPNTPWPTCRGYLRKRTHSGFVKGWRKRWFVLKHDGCLHYYRHKKDEGKCPPLEIIKLEGAEVGIDSSLGKPFVFNCVPQSGNRTFCFYATSNQEMKRWLEAMDKATHPVRQTHVWEDVTLHNSSLPPLAIKNPECLGLLHQLDRSTDMWVQHYCILKDGCLYFYAGIRSTQASGGLYLQGYRVNEQTLSFKQSVIELKPPSEEFKTFYFCAESKAENQRWITALKASIKKWLPLHQAIQDFMNRPLEETRM</sequence>
<dbReference type="PROSITE" id="PS50106">
    <property type="entry name" value="PDZ"/>
    <property type="match status" value="1"/>
</dbReference>
<dbReference type="EMBL" id="GL192996">
    <property type="protein sequence ID" value="EFB16556.1"/>
    <property type="molecule type" value="Genomic_DNA"/>
</dbReference>
<feature type="domain" description="PDZ" evidence="3">
    <location>
        <begin position="905"/>
        <end position="980"/>
    </location>
</feature>
<reference evidence="4" key="1">
    <citation type="journal article" date="2010" name="Nature">
        <title>The sequence and de novo assembly of the giant panda genome.</title>
        <authorList>
            <person name="Li R."/>
            <person name="Fan W."/>
            <person name="Tian G."/>
            <person name="Zhu H."/>
            <person name="He L."/>
            <person name="Cai J."/>
            <person name="Huang Q."/>
            <person name="Cai Q."/>
            <person name="Li B."/>
            <person name="Bai Y."/>
            <person name="Zhang Z."/>
            <person name="Zhang Y."/>
            <person name="Wang W."/>
            <person name="Li J."/>
            <person name="Wei F."/>
            <person name="Li H."/>
            <person name="Jian M."/>
            <person name="Li J."/>
            <person name="Zhang Z."/>
            <person name="Nielsen R."/>
            <person name="Li D."/>
            <person name="Gu W."/>
            <person name="Yang Z."/>
            <person name="Xuan Z."/>
            <person name="Ryder O.A."/>
            <person name="Leung F.C."/>
            <person name="Zhou Y."/>
            <person name="Cao J."/>
            <person name="Sun X."/>
            <person name="Fu Y."/>
            <person name="Fang X."/>
            <person name="Guo X."/>
            <person name="Wang B."/>
            <person name="Hou R."/>
            <person name="Shen F."/>
            <person name="Mu B."/>
            <person name="Ni P."/>
            <person name="Lin R."/>
            <person name="Qian W."/>
            <person name="Wang G."/>
            <person name="Yu C."/>
            <person name="Nie W."/>
            <person name="Wang J."/>
            <person name="Wu Z."/>
            <person name="Liang H."/>
            <person name="Min J."/>
            <person name="Wu Q."/>
            <person name="Cheng S."/>
            <person name="Ruan J."/>
            <person name="Wang M."/>
            <person name="Shi Z."/>
            <person name="Wen M."/>
            <person name="Liu B."/>
            <person name="Ren X."/>
            <person name="Zheng H."/>
            <person name="Dong D."/>
            <person name="Cook K."/>
            <person name="Shan G."/>
            <person name="Zhang H."/>
            <person name="Kosiol C."/>
            <person name="Xie X."/>
            <person name="Lu Z."/>
            <person name="Zheng H."/>
            <person name="Li Y."/>
            <person name="Steiner C.C."/>
            <person name="Lam T.T."/>
            <person name="Lin S."/>
            <person name="Zhang Q."/>
            <person name="Li G."/>
            <person name="Tian J."/>
            <person name="Gong T."/>
            <person name="Liu H."/>
            <person name="Zhang D."/>
            <person name="Fang L."/>
            <person name="Ye C."/>
            <person name="Zhang J."/>
            <person name="Hu W."/>
            <person name="Xu A."/>
            <person name="Ren Y."/>
            <person name="Zhang G."/>
            <person name="Bruford M.W."/>
            <person name="Li Q."/>
            <person name="Ma L."/>
            <person name="Guo Y."/>
            <person name="An N."/>
            <person name="Hu Y."/>
            <person name="Zheng Y."/>
            <person name="Shi Y."/>
            <person name="Li Z."/>
            <person name="Liu Q."/>
            <person name="Chen Y."/>
            <person name="Zhao J."/>
            <person name="Qu N."/>
            <person name="Zhao S."/>
            <person name="Tian F."/>
            <person name="Wang X."/>
            <person name="Wang H."/>
            <person name="Xu L."/>
            <person name="Liu X."/>
            <person name="Vinar T."/>
            <person name="Wang Y."/>
            <person name="Lam T.W."/>
            <person name="Yiu S.M."/>
            <person name="Liu S."/>
            <person name="Zhang H."/>
            <person name="Li D."/>
            <person name="Huang Y."/>
            <person name="Wang X."/>
            <person name="Yang G."/>
            <person name="Jiang Z."/>
            <person name="Wang J."/>
            <person name="Qin N."/>
            <person name="Li L."/>
            <person name="Li J."/>
            <person name="Bolund L."/>
            <person name="Kristiansen K."/>
            <person name="Wong G.K."/>
            <person name="Olson M."/>
            <person name="Zhang X."/>
            <person name="Li S."/>
            <person name="Yang H."/>
            <person name="Wang J."/>
            <person name="Wang J."/>
        </authorList>
    </citation>
    <scope>NUCLEOTIDE SEQUENCE [LARGE SCALE GENOMIC DNA]</scope>
</reference>
<dbReference type="SUPFAM" id="SSF50156">
    <property type="entry name" value="PDZ domain-like"/>
    <property type="match status" value="1"/>
</dbReference>
<dbReference type="CDD" id="cd00136">
    <property type="entry name" value="PDZ_canonical"/>
    <property type="match status" value="1"/>
</dbReference>
<evidence type="ECO:0000256" key="1">
    <source>
        <dbReference type="SAM" id="MobiDB-lite"/>
    </source>
</evidence>
<feature type="compositionally biased region" description="Basic and acidic residues" evidence="1">
    <location>
        <begin position="546"/>
        <end position="561"/>
    </location>
</feature>
<dbReference type="InterPro" id="IPR036034">
    <property type="entry name" value="PDZ_sf"/>
</dbReference>
<name>D2HL85_AILME</name>
<feature type="domain" description="PH" evidence="2">
    <location>
        <begin position="992"/>
        <end position="1094"/>
    </location>
</feature>
<feature type="compositionally biased region" description="Polar residues" evidence="1">
    <location>
        <begin position="48"/>
        <end position="59"/>
    </location>
</feature>
<dbReference type="InParanoid" id="D2HL85"/>
<dbReference type="HOGENOM" id="CLU_005672_0_0_1"/>
<dbReference type="PANTHER" id="PTHR12752:SF2">
    <property type="entry name" value="PDZ AND PLECKSTRIN HOMOLOGY DOMAINS 1"/>
    <property type="match status" value="1"/>
</dbReference>
<feature type="non-terminal residue" evidence="4">
    <location>
        <position position="1238"/>
    </location>
</feature>
<feature type="compositionally biased region" description="Polar residues" evidence="1">
    <location>
        <begin position="1"/>
        <end position="11"/>
    </location>
</feature>
<dbReference type="Gene3D" id="2.30.29.30">
    <property type="entry name" value="Pleckstrin-homology domain (PH domain)/Phosphotyrosine-binding domain (PTB)"/>
    <property type="match status" value="2"/>
</dbReference>
<evidence type="ECO:0008006" key="5">
    <source>
        <dbReference type="Google" id="ProtNLM"/>
    </source>
</evidence>
<protein>
    <recommendedName>
        <fullName evidence="5">PDZ and pleckstrin homology domains 1</fullName>
    </recommendedName>
</protein>
<dbReference type="PANTHER" id="PTHR12752">
    <property type="entry name" value="PHOSPHOINOSITOL 3-PHOSPHATE-BINDING PROTEIN"/>
    <property type="match status" value="1"/>
</dbReference>
<feature type="non-terminal residue" evidence="4">
    <location>
        <position position="1"/>
    </location>
</feature>
<dbReference type="PROSITE" id="PS50003">
    <property type="entry name" value="PH_DOMAIN"/>
    <property type="match status" value="2"/>
</dbReference>
<feature type="region of interest" description="Disordered" evidence="1">
    <location>
        <begin position="793"/>
        <end position="812"/>
    </location>
</feature>
<evidence type="ECO:0000259" key="2">
    <source>
        <dbReference type="PROSITE" id="PS50003"/>
    </source>
</evidence>
<dbReference type="SUPFAM" id="SSF50729">
    <property type="entry name" value="PH domain-like"/>
    <property type="match status" value="2"/>
</dbReference>
<feature type="compositionally biased region" description="Polar residues" evidence="1">
    <location>
        <begin position="596"/>
        <end position="607"/>
    </location>
</feature>
<dbReference type="Gene3D" id="2.30.42.10">
    <property type="match status" value="1"/>
</dbReference>
<dbReference type="InterPro" id="IPR011993">
    <property type="entry name" value="PH-like_dom_sf"/>
</dbReference>
<feature type="region of interest" description="Disordered" evidence="1">
    <location>
        <begin position="546"/>
        <end position="607"/>
    </location>
</feature>
<proteinExistence type="predicted"/>
<organism evidence="4">
    <name type="scientific">Ailuropoda melanoleuca</name>
    <name type="common">Giant panda</name>
    <dbReference type="NCBI Taxonomy" id="9646"/>
    <lineage>
        <taxon>Eukaryota</taxon>
        <taxon>Metazoa</taxon>
        <taxon>Chordata</taxon>
        <taxon>Craniata</taxon>
        <taxon>Vertebrata</taxon>
        <taxon>Euteleostomi</taxon>
        <taxon>Mammalia</taxon>
        <taxon>Eutheria</taxon>
        <taxon>Laurasiatheria</taxon>
        <taxon>Carnivora</taxon>
        <taxon>Caniformia</taxon>
        <taxon>Ursidae</taxon>
        <taxon>Ailuropoda</taxon>
    </lineage>
</organism>
<gene>
    <name evidence="4" type="ORF">PANDA_012219</name>
</gene>
<accession>D2HL85</accession>
<evidence type="ECO:0000313" key="4">
    <source>
        <dbReference type="EMBL" id="EFB16556.1"/>
    </source>
</evidence>
<feature type="domain" description="PH" evidence="2">
    <location>
        <begin position="1119"/>
        <end position="1216"/>
    </location>
</feature>
<dbReference type="SMART" id="SM00233">
    <property type="entry name" value="PH"/>
    <property type="match status" value="2"/>
</dbReference>
<dbReference type="InterPro" id="IPR001849">
    <property type="entry name" value="PH_domain"/>
</dbReference>
<feature type="compositionally biased region" description="Basic and acidic residues" evidence="1">
    <location>
        <begin position="13"/>
        <end position="25"/>
    </location>
</feature>